<accession>A0AAV4BWJ1</accession>
<dbReference type="EMBL" id="BLXT01005502">
    <property type="protein sequence ID" value="GFO23169.1"/>
    <property type="molecule type" value="Genomic_DNA"/>
</dbReference>
<protein>
    <recommendedName>
        <fullName evidence="3">PH domain-containing protein</fullName>
    </recommendedName>
</protein>
<evidence type="ECO:0008006" key="3">
    <source>
        <dbReference type="Google" id="ProtNLM"/>
    </source>
</evidence>
<evidence type="ECO:0000313" key="2">
    <source>
        <dbReference type="Proteomes" id="UP000735302"/>
    </source>
</evidence>
<gene>
    <name evidence="1" type="ORF">PoB_004967400</name>
</gene>
<reference evidence="1 2" key="1">
    <citation type="journal article" date="2021" name="Elife">
        <title>Chloroplast acquisition without the gene transfer in kleptoplastic sea slugs, Plakobranchus ocellatus.</title>
        <authorList>
            <person name="Maeda T."/>
            <person name="Takahashi S."/>
            <person name="Yoshida T."/>
            <person name="Shimamura S."/>
            <person name="Takaki Y."/>
            <person name="Nagai Y."/>
            <person name="Toyoda A."/>
            <person name="Suzuki Y."/>
            <person name="Arimoto A."/>
            <person name="Ishii H."/>
            <person name="Satoh N."/>
            <person name="Nishiyama T."/>
            <person name="Hasebe M."/>
            <person name="Maruyama T."/>
            <person name="Minagawa J."/>
            <person name="Obokata J."/>
            <person name="Shigenobu S."/>
        </authorList>
    </citation>
    <scope>NUCLEOTIDE SEQUENCE [LARGE SCALE GENOMIC DNA]</scope>
</reference>
<comment type="caution">
    <text evidence="1">The sequence shown here is derived from an EMBL/GenBank/DDBJ whole genome shotgun (WGS) entry which is preliminary data.</text>
</comment>
<proteinExistence type="predicted"/>
<dbReference type="AlphaFoldDB" id="A0AAV4BWJ1"/>
<dbReference type="Proteomes" id="UP000735302">
    <property type="component" value="Unassembled WGS sequence"/>
</dbReference>
<name>A0AAV4BWJ1_9GAST</name>
<keyword evidence="2" id="KW-1185">Reference proteome</keyword>
<organism evidence="1 2">
    <name type="scientific">Plakobranchus ocellatus</name>
    <dbReference type="NCBI Taxonomy" id="259542"/>
    <lineage>
        <taxon>Eukaryota</taxon>
        <taxon>Metazoa</taxon>
        <taxon>Spiralia</taxon>
        <taxon>Lophotrochozoa</taxon>
        <taxon>Mollusca</taxon>
        <taxon>Gastropoda</taxon>
        <taxon>Heterobranchia</taxon>
        <taxon>Euthyneura</taxon>
        <taxon>Panpulmonata</taxon>
        <taxon>Sacoglossa</taxon>
        <taxon>Placobranchoidea</taxon>
        <taxon>Plakobranchidae</taxon>
        <taxon>Plakobranchus</taxon>
    </lineage>
</organism>
<evidence type="ECO:0000313" key="1">
    <source>
        <dbReference type="EMBL" id="GFO23169.1"/>
    </source>
</evidence>
<sequence length="78" mass="8837">MLMLKSFELCNSSTGLIVPGNPNPPPHKARFLVFNKKASTELERRRWHSGLRPVLQGPFCCGLEPRHQRPGLMEDLKA</sequence>